<organism evidence="10 11">
    <name type="scientific">Banduia mediterranea</name>
    <dbReference type="NCBI Taxonomy" id="3075609"/>
    <lineage>
        <taxon>Bacteria</taxon>
        <taxon>Pseudomonadati</taxon>
        <taxon>Pseudomonadota</taxon>
        <taxon>Gammaproteobacteria</taxon>
        <taxon>Nevskiales</taxon>
        <taxon>Algiphilaceae</taxon>
        <taxon>Banduia</taxon>
    </lineage>
</organism>
<feature type="transmembrane region" description="Helical" evidence="9">
    <location>
        <begin position="326"/>
        <end position="348"/>
    </location>
</feature>
<evidence type="ECO:0000256" key="1">
    <source>
        <dbReference type="ARBA" id="ARBA00002265"/>
    </source>
</evidence>
<comment type="function">
    <text evidence="1">Part of the ABC transporter complex LptBFG involved in the translocation of lipopolysaccharide (LPS) from the inner membrane to the outer membrane.</text>
</comment>
<sequence>MNRLDRYIIANVLGLTAVTALGLTAIQTFIAFVSEAGELGGDFGFVELGLYIVLLVPSGLLTMLPMIALLGTLLGLGALASQGELVAMRAVGVSVLRLGRATTLAGVLLGMGAFMLGDWVAPAGQRAADTLRDVAKHGVDPNAAAGPVWLRQGNNVIHIRSLLGEDHVADVTAYTLNDDLSLAAVSQIDDGLYQDGRWRLSGIERTEFGDDRTTANSIEHADWTNEDLPPDVLHLFVLEAESLSMGGLVRLIHYMDDNGLDSGGYRLSLWRKLISPISVVVMMLLAIPFVLGPLRDSGAGQRLLIGILFGLGYWIVNEVVASTGQIYGWPPMLSAGLPTALVAVLAVWRMARFR</sequence>
<dbReference type="NCBIfam" id="TIGR04408">
    <property type="entry name" value="LptG_lptG"/>
    <property type="match status" value="1"/>
</dbReference>
<keyword evidence="5 9" id="KW-0812">Transmembrane</keyword>
<dbReference type="RefSeq" id="WP_311364965.1">
    <property type="nucleotide sequence ID" value="NZ_JAVRIC010000011.1"/>
</dbReference>
<evidence type="ECO:0000256" key="4">
    <source>
        <dbReference type="ARBA" id="ARBA00022475"/>
    </source>
</evidence>
<dbReference type="PANTHER" id="PTHR33529:SF2">
    <property type="entry name" value="LIPOPOLYSACCHARIDE EXPORT SYSTEM PERMEASE PROTEIN LPTG"/>
    <property type="match status" value="1"/>
</dbReference>
<dbReference type="PANTHER" id="PTHR33529">
    <property type="entry name" value="SLR0882 PROTEIN-RELATED"/>
    <property type="match status" value="1"/>
</dbReference>
<reference evidence="10 11" key="1">
    <citation type="submission" date="2023-09" db="EMBL/GenBank/DDBJ databases">
        <authorList>
            <person name="Rey-Velasco X."/>
        </authorList>
    </citation>
    <scope>NUCLEOTIDE SEQUENCE [LARGE SCALE GENOMIC DNA]</scope>
    <source>
        <strain evidence="10 11">W345</strain>
    </source>
</reference>
<comment type="caution">
    <text evidence="10">The sequence shown here is derived from an EMBL/GenBank/DDBJ whole genome shotgun (WGS) entry which is preliminary data.</text>
</comment>
<keyword evidence="7 9" id="KW-0472">Membrane</keyword>
<evidence type="ECO:0000313" key="11">
    <source>
        <dbReference type="Proteomes" id="UP001254608"/>
    </source>
</evidence>
<evidence type="ECO:0000256" key="5">
    <source>
        <dbReference type="ARBA" id="ARBA00022692"/>
    </source>
</evidence>
<feature type="transmembrane region" description="Helical" evidence="9">
    <location>
        <begin position="50"/>
        <end position="80"/>
    </location>
</feature>
<comment type="similarity">
    <text evidence="3">Belongs to the LptF/LptG family.</text>
</comment>
<comment type="subunit">
    <text evidence="8">Component of the lipopolysaccharide transport and assembly complex. The LptBFG transporter is composed of two ATP-binding proteins (LptB) and two transmembrane proteins (LptF and LptG).</text>
</comment>
<evidence type="ECO:0000256" key="6">
    <source>
        <dbReference type="ARBA" id="ARBA00022989"/>
    </source>
</evidence>
<evidence type="ECO:0000256" key="2">
    <source>
        <dbReference type="ARBA" id="ARBA00004651"/>
    </source>
</evidence>
<dbReference type="InterPro" id="IPR005495">
    <property type="entry name" value="LptG/LptF_permease"/>
</dbReference>
<evidence type="ECO:0000313" key="10">
    <source>
        <dbReference type="EMBL" id="MDT0497572.1"/>
    </source>
</evidence>
<feature type="transmembrane region" description="Helical" evidence="9">
    <location>
        <begin position="101"/>
        <end position="121"/>
    </location>
</feature>
<evidence type="ECO:0000256" key="7">
    <source>
        <dbReference type="ARBA" id="ARBA00023136"/>
    </source>
</evidence>
<evidence type="ECO:0000256" key="9">
    <source>
        <dbReference type="SAM" id="Phobius"/>
    </source>
</evidence>
<proteinExistence type="inferred from homology"/>
<name>A0ABU2WI85_9GAMM</name>
<evidence type="ECO:0000256" key="3">
    <source>
        <dbReference type="ARBA" id="ARBA00007725"/>
    </source>
</evidence>
<protein>
    <submittedName>
        <fullName evidence="10">LPS export ABC transporter permease LptG</fullName>
    </submittedName>
</protein>
<dbReference type="EMBL" id="JAVRIC010000011">
    <property type="protein sequence ID" value="MDT0497572.1"/>
    <property type="molecule type" value="Genomic_DNA"/>
</dbReference>
<gene>
    <name evidence="10" type="primary">lptG</name>
    <name evidence="10" type="ORF">RM530_09375</name>
</gene>
<keyword evidence="4" id="KW-1003">Cell membrane</keyword>
<feature type="transmembrane region" description="Helical" evidence="9">
    <location>
        <begin position="7"/>
        <end position="30"/>
    </location>
</feature>
<dbReference type="InterPro" id="IPR030923">
    <property type="entry name" value="LptG"/>
</dbReference>
<feature type="transmembrane region" description="Helical" evidence="9">
    <location>
        <begin position="273"/>
        <end position="291"/>
    </location>
</feature>
<dbReference type="Pfam" id="PF03739">
    <property type="entry name" value="LptF_LptG"/>
    <property type="match status" value="1"/>
</dbReference>
<dbReference type="Proteomes" id="UP001254608">
    <property type="component" value="Unassembled WGS sequence"/>
</dbReference>
<keyword evidence="6 9" id="KW-1133">Transmembrane helix</keyword>
<evidence type="ECO:0000256" key="8">
    <source>
        <dbReference type="ARBA" id="ARBA00026081"/>
    </source>
</evidence>
<comment type="subcellular location">
    <subcellularLocation>
        <location evidence="2">Cell membrane</location>
        <topology evidence="2">Multi-pass membrane protein</topology>
    </subcellularLocation>
</comment>
<keyword evidence="11" id="KW-1185">Reference proteome</keyword>
<accession>A0ABU2WI85</accession>
<feature type="transmembrane region" description="Helical" evidence="9">
    <location>
        <begin position="303"/>
        <end position="320"/>
    </location>
</feature>